<dbReference type="PANTHER" id="PTHR10682">
    <property type="entry name" value="POLY A POLYMERASE"/>
    <property type="match status" value="1"/>
</dbReference>
<evidence type="ECO:0000256" key="10">
    <source>
        <dbReference type="ARBA" id="ARBA00022840"/>
    </source>
</evidence>
<feature type="domain" description="Poly(A) polymerase nucleotidyltransferase" evidence="13">
    <location>
        <begin position="12"/>
        <end position="194"/>
    </location>
</feature>
<keyword evidence="9" id="KW-0547">Nucleotide-binding</keyword>
<comment type="cofactor">
    <cofactor evidence="2">
        <name>Mg(2+)</name>
        <dbReference type="ChEBI" id="CHEBI:18420"/>
    </cofactor>
</comment>
<evidence type="ECO:0000256" key="11">
    <source>
        <dbReference type="ARBA" id="ARBA00022842"/>
    </source>
</evidence>
<dbReference type="AlphaFoldDB" id="A0A1I7XM11"/>
<dbReference type="CDD" id="cd05402">
    <property type="entry name" value="NT_PAP_TUTase"/>
    <property type="match status" value="1"/>
</dbReference>
<proteinExistence type="inferred from homology"/>
<evidence type="ECO:0000256" key="6">
    <source>
        <dbReference type="ARBA" id="ARBA00022664"/>
    </source>
</evidence>
<dbReference type="FunFam" id="3.30.460.10:FF:000002">
    <property type="entry name" value="Poly(A) polymerase alpha, putative"/>
    <property type="match status" value="1"/>
</dbReference>
<dbReference type="InterPro" id="IPR048840">
    <property type="entry name" value="PolA_pol_NTPase"/>
</dbReference>
<reference evidence="15" key="1">
    <citation type="submission" date="2016-11" db="UniProtKB">
        <authorList>
            <consortium name="WormBaseParasite"/>
        </authorList>
    </citation>
    <scope>IDENTIFICATION</scope>
</reference>
<evidence type="ECO:0000256" key="1">
    <source>
        <dbReference type="ARBA" id="ARBA00001936"/>
    </source>
</evidence>
<dbReference type="GO" id="GO:0005524">
    <property type="term" value="F:ATP binding"/>
    <property type="evidence" value="ECO:0007669"/>
    <property type="project" value="UniProtKB-KW"/>
</dbReference>
<name>A0A1I7XM11_HETBA</name>
<dbReference type="PANTHER" id="PTHR10682:SF10">
    <property type="entry name" value="POLYNUCLEOTIDE ADENYLYLTRANSFERASE"/>
    <property type="match status" value="1"/>
</dbReference>
<keyword evidence="8" id="KW-0479">Metal-binding</keyword>
<evidence type="ECO:0000256" key="8">
    <source>
        <dbReference type="ARBA" id="ARBA00022723"/>
    </source>
</evidence>
<dbReference type="InterPro" id="IPR043519">
    <property type="entry name" value="NT_sf"/>
</dbReference>
<dbReference type="EC" id="2.7.7.19" evidence="5"/>
<keyword evidence="7" id="KW-0808">Transferase</keyword>
<evidence type="ECO:0000313" key="15">
    <source>
        <dbReference type="WBParaSite" id="Hba_18822"/>
    </source>
</evidence>
<evidence type="ECO:0000256" key="3">
    <source>
        <dbReference type="ARBA" id="ARBA00004123"/>
    </source>
</evidence>
<dbReference type="Pfam" id="PF20750">
    <property type="entry name" value="PAP_NTPase"/>
    <property type="match status" value="1"/>
</dbReference>
<keyword evidence="10" id="KW-0067">ATP-binding</keyword>
<evidence type="ECO:0000256" key="5">
    <source>
        <dbReference type="ARBA" id="ARBA00012388"/>
    </source>
</evidence>
<evidence type="ECO:0000259" key="13">
    <source>
        <dbReference type="Pfam" id="PF20750"/>
    </source>
</evidence>
<dbReference type="Proteomes" id="UP000095283">
    <property type="component" value="Unplaced"/>
</dbReference>
<evidence type="ECO:0000313" key="14">
    <source>
        <dbReference type="Proteomes" id="UP000095283"/>
    </source>
</evidence>
<comment type="similarity">
    <text evidence="4">Belongs to the poly(A) polymerase family.</text>
</comment>
<evidence type="ECO:0000256" key="4">
    <source>
        <dbReference type="ARBA" id="ARBA00010912"/>
    </source>
</evidence>
<organism evidence="14 15">
    <name type="scientific">Heterorhabditis bacteriophora</name>
    <name type="common">Entomopathogenic nematode worm</name>
    <dbReference type="NCBI Taxonomy" id="37862"/>
    <lineage>
        <taxon>Eukaryota</taxon>
        <taxon>Metazoa</taxon>
        <taxon>Ecdysozoa</taxon>
        <taxon>Nematoda</taxon>
        <taxon>Chromadorea</taxon>
        <taxon>Rhabditida</taxon>
        <taxon>Rhabditina</taxon>
        <taxon>Rhabditomorpha</taxon>
        <taxon>Strongyloidea</taxon>
        <taxon>Heterorhabditidae</taxon>
        <taxon>Heterorhabditis</taxon>
    </lineage>
</organism>
<dbReference type="SUPFAM" id="SSF81301">
    <property type="entry name" value="Nucleotidyltransferase"/>
    <property type="match status" value="1"/>
</dbReference>
<dbReference type="GO" id="GO:0005634">
    <property type="term" value="C:nucleus"/>
    <property type="evidence" value="ECO:0007669"/>
    <property type="project" value="UniProtKB-SubCell"/>
</dbReference>
<evidence type="ECO:0000256" key="9">
    <source>
        <dbReference type="ARBA" id="ARBA00022741"/>
    </source>
</evidence>
<accession>A0A1I7XM11</accession>
<keyword evidence="6" id="KW-0507">mRNA processing</keyword>
<comment type="subcellular location">
    <subcellularLocation>
        <location evidence="3">Nucleus</location>
    </subcellularLocation>
</comment>
<keyword evidence="11" id="KW-0460">Magnesium</keyword>
<comment type="cofactor">
    <cofactor evidence="1">
        <name>Mn(2+)</name>
        <dbReference type="ChEBI" id="CHEBI:29035"/>
    </cofactor>
</comment>
<keyword evidence="12" id="KW-0539">Nucleus</keyword>
<dbReference type="GO" id="GO:0046872">
    <property type="term" value="F:metal ion binding"/>
    <property type="evidence" value="ECO:0007669"/>
    <property type="project" value="UniProtKB-KW"/>
</dbReference>
<dbReference type="WBParaSite" id="Hba_18822">
    <property type="protein sequence ID" value="Hba_18822"/>
    <property type="gene ID" value="Hba_18822"/>
</dbReference>
<evidence type="ECO:0000256" key="2">
    <source>
        <dbReference type="ARBA" id="ARBA00001946"/>
    </source>
</evidence>
<dbReference type="Gene3D" id="3.30.460.10">
    <property type="entry name" value="Beta Polymerase, domain 2"/>
    <property type="match status" value="1"/>
</dbReference>
<protein>
    <recommendedName>
        <fullName evidence="5">polynucleotide adenylyltransferase</fullName>
        <ecNumber evidence="5">2.7.7.19</ecNumber>
    </recommendedName>
</protein>
<evidence type="ECO:0000256" key="12">
    <source>
        <dbReference type="ARBA" id="ARBA00023242"/>
    </source>
</evidence>
<sequence length="196" mass="22298">MSRENGDTPCLGVSQPISMAYPDERDIKLTKQLVECLQSYNLFETEEEMQARIEVLRKVNSLVKAWVKKVSEAKLPVEMCENVGGKLFTFGSYRLGVHTRGADIDSLCVAPRHVDRSDFFGSFYDMLKEDEHVTDLHAVEDAFVPVIKLKYASIELDILFARLALKEIPDDQTLDDDMLLKNLDDKSVRSLNGMMF</sequence>
<evidence type="ECO:0000256" key="7">
    <source>
        <dbReference type="ARBA" id="ARBA00022679"/>
    </source>
</evidence>
<dbReference type="GO" id="GO:0006397">
    <property type="term" value="P:mRNA processing"/>
    <property type="evidence" value="ECO:0007669"/>
    <property type="project" value="UniProtKB-KW"/>
</dbReference>
<keyword evidence="14" id="KW-1185">Reference proteome</keyword>
<dbReference type="GO" id="GO:1990817">
    <property type="term" value="F:poly(A) RNA polymerase activity"/>
    <property type="evidence" value="ECO:0007669"/>
    <property type="project" value="UniProtKB-EC"/>
</dbReference>